<sequence>MALNRFVTSINPDDNTASILGSTGLAVCEVTSKPPKEEDYNTPEEWQIAYNKHYEEVVTGYEIKRNMIVNNQGITFPDESIQITACKNNLLLAGTATGSFATVPSTLVDKTGFVSSDEANGINTQAILPGGNGNNNSLPESCNSLVFLNVTVDLQNIGLGESVPCYVPCYFNNPNVVPPPVEGTFELGSGSDPNIWTENVLVKLYEGNVGSFGGTSDPTAFPSTIVITARVRPVPTNQTTVIGLTYDTSLFPANNFDTAEYANVLVMNAGNNWQVQYRFTISNDRLLTQPTIGELGIATSSTNTTYNNKTGSINFILHDYEDTGLIEELPEDTTPNEDTPIDETPGDDTIV</sequence>
<evidence type="ECO:0000313" key="2">
    <source>
        <dbReference type="EMBL" id="QHU30436.1"/>
    </source>
</evidence>
<proteinExistence type="predicted"/>
<feature type="region of interest" description="Disordered" evidence="1">
    <location>
        <begin position="328"/>
        <end position="351"/>
    </location>
</feature>
<reference evidence="2" key="1">
    <citation type="journal article" date="2020" name="Nature">
        <title>Giant virus diversity and host interactions through global metagenomics.</title>
        <authorList>
            <person name="Schulz F."/>
            <person name="Roux S."/>
            <person name="Paez-Espino D."/>
            <person name="Jungbluth S."/>
            <person name="Walsh D.A."/>
            <person name="Denef V.J."/>
            <person name="McMahon K.D."/>
            <person name="Konstantinidis K.T."/>
            <person name="Eloe-Fadrosh E.A."/>
            <person name="Kyrpides N.C."/>
            <person name="Woyke T."/>
        </authorList>
    </citation>
    <scope>NUCLEOTIDE SEQUENCE</scope>
    <source>
        <strain evidence="2">GVMAG-M-3300027833-11</strain>
    </source>
</reference>
<protein>
    <submittedName>
        <fullName evidence="2">Uncharacterized protein</fullName>
    </submittedName>
</protein>
<name>A0A6C0LHH6_9ZZZZ</name>
<organism evidence="2">
    <name type="scientific">viral metagenome</name>
    <dbReference type="NCBI Taxonomy" id="1070528"/>
    <lineage>
        <taxon>unclassified sequences</taxon>
        <taxon>metagenomes</taxon>
        <taxon>organismal metagenomes</taxon>
    </lineage>
</organism>
<dbReference type="EMBL" id="MN740508">
    <property type="protein sequence ID" value="QHU30436.1"/>
    <property type="molecule type" value="Genomic_DNA"/>
</dbReference>
<evidence type="ECO:0000256" key="1">
    <source>
        <dbReference type="SAM" id="MobiDB-lite"/>
    </source>
</evidence>
<dbReference type="AlphaFoldDB" id="A0A6C0LHH6"/>
<accession>A0A6C0LHH6</accession>